<name>A0A914Q335_9BILA</name>
<dbReference type="GO" id="GO:0000281">
    <property type="term" value="P:mitotic cytokinesis"/>
    <property type="evidence" value="ECO:0007669"/>
    <property type="project" value="TreeGrafter"/>
</dbReference>
<dbReference type="InterPro" id="IPR008936">
    <property type="entry name" value="Rho_GTPase_activation_prot"/>
</dbReference>
<feature type="region of interest" description="Disordered" evidence="1">
    <location>
        <begin position="118"/>
        <end position="154"/>
    </location>
</feature>
<sequence length="196" mass="22421">MHAIESNDEQQIITCVFELPAPNRDTLAYFILHLQKVSQHSSTNKMPIENLARVLAPTIIGYSKKLPFKIAEEYTVNSNQTMILYRLLKLPSEFWSQFIENNVSQFAAVTERSNYRTSPSISSTALSARQPQTYRTFSPPPPPMPRSYSSRFRRRNNNAKVIKESFDEKQQPTKPSPLMRSLSVASSLVRSFKSAF</sequence>
<dbReference type="PANTHER" id="PTHR46199">
    <property type="entry name" value="RAC GTPASE-ACTIVATING PROTEIN 1"/>
    <property type="match status" value="1"/>
</dbReference>
<dbReference type="PROSITE" id="PS50238">
    <property type="entry name" value="RHOGAP"/>
    <property type="match status" value="1"/>
</dbReference>
<organism evidence="3 4">
    <name type="scientific">Panagrolaimus davidi</name>
    <dbReference type="NCBI Taxonomy" id="227884"/>
    <lineage>
        <taxon>Eukaryota</taxon>
        <taxon>Metazoa</taxon>
        <taxon>Ecdysozoa</taxon>
        <taxon>Nematoda</taxon>
        <taxon>Chromadorea</taxon>
        <taxon>Rhabditida</taxon>
        <taxon>Tylenchina</taxon>
        <taxon>Panagrolaimomorpha</taxon>
        <taxon>Panagrolaimoidea</taxon>
        <taxon>Panagrolaimidae</taxon>
        <taxon>Panagrolaimus</taxon>
    </lineage>
</organism>
<evidence type="ECO:0000259" key="2">
    <source>
        <dbReference type="PROSITE" id="PS50238"/>
    </source>
</evidence>
<dbReference type="GO" id="GO:0097149">
    <property type="term" value="C:centralspindlin complex"/>
    <property type="evidence" value="ECO:0007669"/>
    <property type="project" value="TreeGrafter"/>
</dbReference>
<dbReference type="Gene3D" id="1.10.555.10">
    <property type="entry name" value="Rho GTPase activation protein"/>
    <property type="match status" value="1"/>
</dbReference>
<keyword evidence="3" id="KW-1185">Reference proteome</keyword>
<dbReference type="Pfam" id="PF00620">
    <property type="entry name" value="RhoGAP"/>
    <property type="match status" value="1"/>
</dbReference>
<evidence type="ECO:0000313" key="3">
    <source>
        <dbReference type="Proteomes" id="UP000887578"/>
    </source>
</evidence>
<proteinExistence type="predicted"/>
<dbReference type="GO" id="GO:0032154">
    <property type="term" value="C:cleavage furrow"/>
    <property type="evidence" value="ECO:0007669"/>
    <property type="project" value="TreeGrafter"/>
</dbReference>
<dbReference type="GO" id="GO:0005634">
    <property type="term" value="C:nucleus"/>
    <property type="evidence" value="ECO:0007669"/>
    <property type="project" value="TreeGrafter"/>
</dbReference>
<dbReference type="Proteomes" id="UP000887578">
    <property type="component" value="Unplaced"/>
</dbReference>
<dbReference type="SUPFAM" id="SSF48350">
    <property type="entry name" value="GTPase activation domain, GAP"/>
    <property type="match status" value="1"/>
</dbReference>
<reference evidence="4" key="1">
    <citation type="submission" date="2022-11" db="UniProtKB">
        <authorList>
            <consortium name="WormBaseParasite"/>
        </authorList>
    </citation>
    <scope>IDENTIFICATION</scope>
</reference>
<dbReference type="InterPro" id="IPR000198">
    <property type="entry name" value="RhoGAP_dom"/>
</dbReference>
<dbReference type="GO" id="GO:0005096">
    <property type="term" value="F:GTPase activator activity"/>
    <property type="evidence" value="ECO:0007669"/>
    <property type="project" value="TreeGrafter"/>
</dbReference>
<dbReference type="PANTHER" id="PTHR46199:SF3">
    <property type="entry name" value="RAC GTPASE-ACTIVATING PROTEIN 1"/>
    <property type="match status" value="1"/>
</dbReference>
<protein>
    <submittedName>
        <fullName evidence="4">Rho-GAP domain-containing protein</fullName>
    </submittedName>
</protein>
<dbReference type="GO" id="GO:0051233">
    <property type="term" value="C:spindle midzone"/>
    <property type="evidence" value="ECO:0007669"/>
    <property type="project" value="TreeGrafter"/>
</dbReference>
<dbReference type="GO" id="GO:0051256">
    <property type="term" value="P:mitotic spindle midzone assembly"/>
    <property type="evidence" value="ECO:0007669"/>
    <property type="project" value="TreeGrafter"/>
</dbReference>
<evidence type="ECO:0000256" key="1">
    <source>
        <dbReference type="SAM" id="MobiDB-lite"/>
    </source>
</evidence>
<dbReference type="AlphaFoldDB" id="A0A914Q335"/>
<feature type="compositionally biased region" description="Polar residues" evidence="1">
    <location>
        <begin position="118"/>
        <end position="132"/>
    </location>
</feature>
<dbReference type="GO" id="GO:0007266">
    <property type="term" value="P:Rho protein signal transduction"/>
    <property type="evidence" value="ECO:0007669"/>
    <property type="project" value="TreeGrafter"/>
</dbReference>
<evidence type="ECO:0000313" key="4">
    <source>
        <dbReference type="WBParaSite" id="PDA_v2.g25174.t1"/>
    </source>
</evidence>
<dbReference type="GO" id="GO:0030496">
    <property type="term" value="C:midbody"/>
    <property type="evidence" value="ECO:0007669"/>
    <property type="project" value="TreeGrafter"/>
</dbReference>
<accession>A0A914Q335</accession>
<feature type="domain" description="Rho-GAP" evidence="2">
    <location>
        <begin position="1"/>
        <end position="95"/>
    </location>
</feature>
<dbReference type="WBParaSite" id="PDA_v2.g25174.t1">
    <property type="protein sequence ID" value="PDA_v2.g25174.t1"/>
    <property type="gene ID" value="PDA_v2.g25174"/>
</dbReference>